<dbReference type="InterPro" id="IPR015424">
    <property type="entry name" value="PyrdxlP-dep_Trfase"/>
</dbReference>
<reference evidence="5 6" key="1">
    <citation type="journal article" date="2016" name="Nat. Commun.">
        <title>Thousands of microbial genomes shed light on interconnected biogeochemical processes in an aquifer system.</title>
        <authorList>
            <person name="Anantharaman K."/>
            <person name="Brown C.T."/>
            <person name="Hug L.A."/>
            <person name="Sharon I."/>
            <person name="Castelle C.J."/>
            <person name="Probst A.J."/>
            <person name="Thomas B.C."/>
            <person name="Singh A."/>
            <person name="Wilkins M.J."/>
            <person name="Karaoz U."/>
            <person name="Brodie E.L."/>
            <person name="Williams K.H."/>
            <person name="Hubbard S.S."/>
            <person name="Banfield J.F."/>
        </authorList>
    </citation>
    <scope>NUCLEOTIDE SEQUENCE [LARGE SCALE GENOMIC DNA]</scope>
</reference>
<dbReference type="Proteomes" id="UP000176923">
    <property type="component" value="Unassembled WGS sequence"/>
</dbReference>
<feature type="transmembrane region" description="Helical" evidence="4">
    <location>
        <begin position="230"/>
        <end position="252"/>
    </location>
</feature>
<gene>
    <name evidence="5" type="ORF">A3D77_02235</name>
</gene>
<comment type="similarity">
    <text evidence="3">Belongs to the DegT/DnrJ/EryC1 family.</text>
</comment>
<dbReference type="PANTHER" id="PTHR30244:SF34">
    <property type="entry name" value="DTDP-4-AMINO-4,6-DIDEOXYGALACTOSE TRANSAMINASE"/>
    <property type="match status" value="1"/>
</dbReference>
<dbReference type="PIRSF" id="PIRSF000390">
    <property type="entry name" value="PLP_StrS"/>
    <property type="match status" value="1"/>
</dbReference>
<feature type="modified residue" description="N6-(pyridoxal phosphate)lysine" evidence="2">
    <location>
        <position position="184"/>
    </location>
</feature>
<keyword evidence="2 3" id="KW-0663">Pyridoxal phosphate</keyword>
<organism evidence="5 6">
    <name type="scientific">Candidatus Gottesmanbacteria bacterium RIFCSPHIGHO2_02_FULL_39_11</name>
    <dbReference type="NCBI Taxonomy" id="1798382"/>
    <lineage>
        <taxon>Bacteria</taxon>
        <taxon>Candidatus Gottesmaniibacteriota</taxon>
    </lineage>
</organism>
<name>A0A1F5ZUU9_9BACT</name>
<keyword evidence="4" id="KW-0472">Membrane</keyword>
<dbReference type="Pfam" id="PF01041">
    <property type="entry name" value="DegT_DnrJ_EryC1"/>
    <property type="match status" value="2"/>
</dbReference>
<dbReference type="AlphaFoldDB" id="A0A1F5ZUU9"/>
<evidence type="ECO:0000256" key="1">
    <source>
        <dbReference type="PIRSR" id="PIRSR000390-1"/>
    </source>
</evidence>
<dbReference type="Gene3D" id="3.90.1150.10">
    <property type="entry name" value="Aspartate Aminotransferase, domain 1"/>
    <property type="match status" value="1"/>
</dbReference>
<proteinExistence type="inferred from homology"/>
<dbReference type="GO" id="GO:0000271">
    <property type="term" value="P:polysaccharide biosynthetic process"/>
    <property type="evidence" value="ECO:0007669"/>
    <property type="project" value="TreeGrafter"/>
</dbReference>
<dbReference type="GO" id="GO:0030170">
    <property type="term" value="F:pyridoxal phosphate binding"/>
    <property type="evidence" value="ECO:0007669"/>
    <property type="project" value="TreeGrafter"/>
</dbReference>
<dbReference type="PANTHER" id="PTHR30244">
    <property type="entry name" value="TRANSAMINASE"/>
    <property type="match status" value="1"/>
</dbReference>
<evidence type="ECO:0000256" key="4">
    <source>
        <dbReference type="SAM" id="Phobius"/>
    </source>
</evidence>
<comment type="caution">
    <text evidence="5">The sequence shown here is derived from an EMBL/GenBank/DDBJ whole genome shotgun (WGS) entry which is preliminary data.</text>
</comment>
<keyword evidence="4" id="KW-1133">Transmembrane helix</keyword>
<evidence type="ECO:0000256" key="3">
    <source>
        <dbReference type="RuleBase" id="RU004508"/>
    </source>
</evidence>
<dbReference type="EMBL" id="MFJL01000014">
    <property type="protein sequence ID" value="OGG16256.1"/>
    <property type="molecule type" value="Genomic_DNA"/>
</dbReference>
<dbReference type="InterPro" id="IPR000653">
    <property type="entry name" value="DegT/StrS_aminotransferase"/>
</dbReference>
<dbReference type="InterPro" id="IPR015421">
    <property type="entry name" value="PyrdxlP-dep_Trfase_major"/>
</dbReference>
<evidence type="ECO:0008006" key="7">
    <source>
        <dbReference type="Google" id="ProtNLM"/>
    </source>
</evidence>
<protein>
    <recommendedName>
        <fullName evidence="7">DegT/DnrJ/EryC1/StrS aminotransferase</fullName>
    </recommendedName>
</protein>
<accession>A0A1F5ZUU9</accession>
<dbReference type="GO" id="GO:0008483">
    <property type="term" value="F:transaminase activity"/>
    <property type="evidence" value="ECO:0007669"/>
    <property type="project" value="TreeGrafter"/>
</dbReference>
<dbReference type="SUPFAM" id="SSF53383">
    <property type="entry name" value="PLP-dependent transferases"/>
    <property type="match status" value="1"/>
</dbReference>
<evidence type="ECO:0000256" key="2">
    <source>
        <dbReference type="PIRSR" id="PIRSR000390-2"/>
    </source>
</evidence>
<evidence type="ECO:0000313" key="5">
    <source>
        <dbReference type="EMBL" id="OGG16256.1"/>
    </source>
</evidence>
<sequence length="412" mass="46336">MNNPIAISLSPNTDKKDVQEAVRVMFSPWSWKDGSAIGKVESWFKHEYAAGASVSFNSGRSALYALLKSFEIKEGDEVILQAFTCVAVCDAILWCGVKPVFVDIDRTLNVDPTDLEKKITSETRAIIVQHTFGIPAQIKEISVIAKKHNLILIEDCAHCLGAAVENRKLGTFGDAAFFSFGRDKIVSSVFGGLAIIKPNFKTEIKNLKKMHEDLSFPSYGWIFQQIVHPIFFSIILPLYPFIIGKVILFILLKLHLLSKPVYKEEYTGGRPSVFPLKYPNALAALLLYQLSKLKQINDKRVEIANRYYQSLKDITKINQLKPVFGAVYLRYPVITDKASNVILSAKKKKIVLGNWYHHVVDPAGVDYTSIGYKLGSCPRAESVSRHIVNLPTYFRLTPNDIERVISLLKKEI</sequence>
<keyword evidence="4" id="KW-0812">Transmembrane</keyword>
<feature type="active site" description="Proton acceptor" evidence="1">
    <location>
        <position position="184"/>
    </location>
</feature>
<evidence type="ECO:0000313" key="6">
    <source>
        <dbReference type="Proteomes" id="UP000176923"/>
    </source>
</evidence>
<dbReference type="InterPro" id="IPR015422">
    <property type="entry name" value="PyrdxlP-dep_Trfase_small"/>
</dbReference>
<dbReference type="Gene3D" id="3.40.640.10">
    <property type="entry name" value="Type I PLP-dependent aspartate aminotransferase-like (Major domain)"/>
    <property type="match status" value="1"/>
</dbReference>
<dbReference type="STRING" id="1798382.A3D77_02235"/>